<keyword evidence="5 6" id="KW-0472">Membrane</keyword>
<feature type="transmembrane region" description="Helical" evidence="6">
    <location>
        <begin position="64"/>
        <end position="87"/>
    </location>
</feature>
<dbReference type="EMBL" id="UINC01210263">
    <property type="protein sequence ID" value="SVE33648.1"/>
    <property type="molecule type" value="Genomic_DNA"/>
</dbReference>
<keyword evidence="3 6" id="KW-0812">Transmembrane</keyword>
<dbReference type="Pfam" id="PF02687">
    <property type="entry name" value="FtsX"/>
    <property type="match status" value="1"/>
</dbReference>
<feature type="non-terminal residue" evidence="8">
    <location>
        <position position="1"/>
    </location>
</feature>
<evidence type="ECO:0000259" key="7">
    <source>
        <dbReference type="Pfam" id="PF02687"/>
    </source>
</evidence>
<evidence type="ECO:0000313" key="8">
    <source>
        <dbReference type="EMBL" id="SVE33648.1"/>
    </source>
</evidence>
<feature type="domain" description="ABC3 transporter permease C-terminal" evidence="7">
    <location>
        <begin position="15"/>
        <end position="138"/>
    </location>
</feature>
<protein>
    <recommendedName>
        <fullName evidence="7">ABC3 transporter permease C-terminal domain-containing protein</fullName>
    </recommendedName>
</protein>
<dbReference type="InterPro" id="IPR003838">
    <property type="entry name" value="ABC3_permease_C"/>
</dbReference>
<name>A0A383CPU3_9ZZZZ</name>
<sequence length="142" mass="16084">FLYKILNSEKLAVFLILVFILLVATFNIIGSLSMLILDKKKDIQTLWNLGAKQKSIQKIFFNEGILLIIIGSILGIFLGLLLAYLQMRFKLIGMGEGNFIIDSYPVAIHYTDLILVELTVLVIGIIASWYPSRILVRKLINQ</sequence>
<dbReference type="GO" id="GO:0044874">
    <property type="term" value="P:lipoprotein localization to outer membrane"/>
    <property type="evidence" value="ECO:0007669"/>
    <property type="project" value="TreeGrafter"/>
</dbReference>
<comment type="subcellular location">
    <subcellularLocation>
        <location evidence="1">Cell membrane</location>
        <topology evidence="1">Multi-pass membrane protein</topology>
    </subcellularLocation>
</comment>
<organism evidence="8">
    <name type="scientific">marine metagenome</name>
    <dbReference type="NCBI Taxonomy" id="408172"/>
    <lineage>
        <taxon>unclassified sequences</taxon>
        <taxon>metagenomes</taxon>
        <taxon>ecological metagenomes</taxon>
    </lineage>
</organism>
<feature type="transmembrane region" description="Helical" evidence="6">
    <location>
        <begin position="107"/>
        <end position="130"/>
    </location>
</feature>
<dbReference type="PANTHER" id="PTHR30489">
    <property type="entry name" value="LIPOPROTEIN-RELEASING SYSTEM TRANSMEMBRANE PROTEIN LOLE"/>
    <property type="match status" value="1"/>
</dbReference>
<evidence type="ECO:0000256" key="6">
    <source>
        <dbReference type="SAM" id="Phobius"/>
    </source>
</evidence>
<proteinExistence type="predicted"/>
<dbReference type="InterPro" id="IPR051447">
    <property type="entry name" value="Lipoprotein-release_system"/>
</dbReference>
<gene>
    <name evidence="8" type="ORF">METZ01_LOCUS486502</name>
</gene>
<evidence type="ECO:0000256" key="1">
    <source>
        <dbReference type="ARBA" id="ARBA00004651"/>
    </source>
</evidence>
<feature type="transmembrane region" description="Helical" evidence="6">
    <location>
        <begin position="12"/>
        <end position="37"/>
    </location>
</feature>
<evidence type="ECO:0000256" key="3">
    <source>
        <dbReference type="ARBA" id="ARBA00022692"/>
    </source>
</evidence>
<accession>A0A383CPU3</accession>
<evidence type="ECO:0000256" key="4">
    <source>
        <dbReference type="ARBA" id="ARBA00022989"/>
    </source>
</evidence>
<keyword evidence="4 6" id="KW-1133">Transmembrane helix</keyword>
<dbReference type="PANTHER" id="PTHR30489:SF0">
    <property type="entry name" value="LIPOPROTEIN-RELEASING SYSTEM TRANSMEMBRANE PROTEIN LOLE"/>
    <property type="match status" value="1"/>
</dbReference>
<dbReference type="GO" id="GO:0098797">
    <property type="term" value="C:plasma membrane protein complex"/>
    <property type="evidence" value="ECO:0007669"/>
    <property type="project" value="TreeGrafter"/>
</dbReference>
<dbReference type="AlphaFoldDB" id="A0A383CPU3"/>
<evidence type="ECO:0000256" key="2">
    <source>
        <dbReference type="ARBA" id="ARBA00022475"/>
    </source>
</evidence>
<keyword evidence="2" id="KW-1003">Cell membrane</keyword>
<reference evidence="8" key="1">
    <citation type="submission" date="2018-05" db="EMBL/GenBank/DDBJ databases">
        <authorList>
            <person name="Lanie J.A."/>
            <person name="Ng W.-L."/>
            <person name="Kazmierczak K.M."/>
            <person name="Andrzejewski T.M."/>
            <person name="Davidsen T.M."/>
            <person name="Wayne K.J."/>
            <person name="Tettelin H."/>
            <person name="Glass J.I."/>
            <person name="Rusch D."/>
            <person name="Podicherti R."/>
            <person name="Tsui H.-C.T."/>
            <person name="Winkler M.E."/>
        </authorList>
    </citation>
    <scope>NUCLEOTIDE SEQUENCE</scope>
</reference>
<evidence type="ECO:0000256" key="5">
    <source>
        <dbReference type="ARBA" id="ARBA00023136"/>
    </source>
</evidence>